<reference evidence="2" key="1">
    <citation type="submission" date="2014-11" db="EMBL/GenBank/DDBJ databases">
        <authorList>
            <person name="Amaro Gonzalez C."/>
        </authorList>
    </citation>
    <scope>NUCLEOTIDE SEQUENCE</scope>
</reference>
<proteinExistence type="predicted"/>
<reference evidence="2" key="2">
    <citation type="journal article" date="2015" name="Fish Shellfish Immunol.">
        <title>Early steps in the European eel (Anguilla anguilla)-Vibrio vulnificus interaction in the gills: Role of the RtxA13 toxin.</title>
        <authorList>
            <person name="Callol A."/>
            <person name="Pajuelo D."/>
            <person name="Ebbesson L."/>
            <person name="Teles M."/>
            <person name="MacKenzie S."/>
            <person name="Amaro C."/>
        </authorList>
    </citation>
    <scope>NUCLEOTIDE SEQUENCE</scope>
</reference>
<protein>
    <submittedName>
        <fullName evidence="2">Uncharacterized protein</fullName>
    </submittedName>
</protein>
<dbReference type="EMBL" id="GBXM01095537">
    <property type="protein sequence ID" value="JAH13040.1"/>
    <property type="molecule type" value="Transcribed_RNA"/>
</dbReference>
<name>A0A0E9Q9M1_ANGAN</name>
<evidence type="ECO:0000313" key="2">
    <source>
        <dbReference type="EMBL" id="JAH13040.1"/>
    </source>
</evidence>
<organism evidence="2">
    <name type="scientific">Anguilla anguilla</name>
    <name type="common">European freshwater eel</name>
    <name type="synonym">Muraena anguilla</name>
    <dbReference type="NCBI Taxonomy" id="7936"/>
    <lineage>
        <taxon>Eukaryota</taxon>
        <taxon>Metazoa</taxon>
        <taxon>Chordata</taxon>
        <taxon>Craniata</taxon>
        <taxon>Vertebrata</taxon>
        <taxon>Euteleostomi</taxon>
        <taxon>Actinopterygii</taxon>
        <taxon>Neopterygii</taxon>
        <taxon>Teleostei</taxon>
        <taxon>Anguilliformes</taxon>
        <taxon>Anguillidae</taxon>
        <taxon>Anguilla</taxon>
    </lineage>
</organism>
<feature type="transmembrane region" description="Helical" evidence="1">
    <location>
        <begin position="12"/>
        <end position="34"/>
    </location>
</feature>
<sequence length="49" mass="5727">MVKLPFRMATVSILKSNWMSAVEVCILTCFYIFIIDQEHEQVPQPKVQN</sequence>
<keyword evidence="1" id="KW-1133">Transmembrane helix</keyword>
<accession>A0A0E9Q9M1</accession>
<dbReference type="AlphaFoldDB" id="A0A0E9Q9M1"/>
<keyword evidence="1" id="KW-0472">Membrane</keyword>
<evidence type="ECO:0000256" key="1">
    <source>
        <dbReference type="SAM" id="Phobius"/>
    </source>
</evidence>
<keyword evidence="1" id="KW-0812">Transmembrane</keyword>